<evidence type="ECO:0000259" key="10">
    <source>
        <dbReference type="PROSITE" id="PS51085"/>
    </source>
</evidence>
<comment type="cofactor">
    <cofactor evidence="2">
        <name>FAD</name>
        <dbReference type="ChEBI" id="CHEBI:57692"/>
    </cofactor>
</comment>
<dbReference type="GO" id="GO:0051537">
    <property type="term" value="F:2 iron, 2 sulfur cluster binding"/>
    <property type="evidence" value="ECO:0007669"/>
    <property type="project" value="UniProtKB-KW"/>
</dbReference>
<dbReference type="Pfam" id="PF00111">
    <property type="entry name" value="Fer2"/>
    <property type="match status" value="1"/>
</dbReference>
<keyword evidence="6" id="KW-0479">Metal-binding</keyword>
<dbReference type="InterPro" id="IPR017938">
    <property type="entry name" value="Riboflavin_synthase-like_b-brl"/>
</dbReference>
<dbReference type="PRINTS" id="PR00409">
    <property type="entry name" value="PHDIOXRDTASE"/>
</dbReference>
<dbReference type="InterPro" id="IPR001041">
    <property type="entry name" value="2Fe-2S_ferredoxin-type"/>
</dbReference>
<dbReference type="RefSeq" id="WP_127954343.1">
    <property type="nucleotide sequence ID" value="NZ_RKLO01000004.1"/>
</dbReference>
<evidence type="ECO:0000313" key="13">
    <source>
        <dbReference type="Proteomes" id="UP000283479"/>
    </source>
</evidence>
<evidence type="ECO:0000256" key="7">
    <source>
        <dbReference type="ARBA" id="ARBA00023002"/>
    </source>
</evidence>
<evidence type="ECO:0000256" key="9">
    <source>
        <dbReference type="ARBA" id="ARBA00023014"/>
    </source>
</evidence>
<feature type="domain" description="FAD-binding FR-type" evidence="11">
    <location>
        <begin position="2"/>
        <end position="105"/>
    </location>
</feature>
<organism evidence="12 13">
    <name type="scientific">Rhodococcus xishaensis</name>
    <dbReference type="NCBI Taxonomy" id="2487364"/>
    <lineage>
        <taxon>Bacteria</taxon>
        <taxon>Bacillati</taxon>
        <taxon>Actinomycetota</taxon>
        <taxon>Actinomycetes</taxon>
        <taxon>Mycobacteriales</taxon>
        <taxon>Nocardiaceae</taxon>
        <taxon>Rhodococcus</taxon>
    </lineage>
</organism>
<dbReference type="SUPFAM" id="SSF63380">
    <property type="entry name" value="Riboflavin synthase domain-like"/>
    <property type="match status" value="1"/>
</dbReference>
<dbReference type="CDD" id="cd00207">
    <property type="entry name" value="fer2"/>
    <property type="match status" value="1"/>
</dbReference>
<dbReference type="InterPro" id="IPR036010">
    <property type="entry name" value="2Fe-2S_ferredoxin-like_sf"/>
</dbReference>
<keyword evidence="7" id="KW-0560">Oxidoreductase</keyword>
<sequence length="325" mass="34686">MAEAGRATLVRQQRLESDGVLSLQLESPDGCDLPTWEPGAHIDVILPSGAVRQYSLCGDPADTASYRIAVLNEANGRGGSREIHEVLRVGDTVTVRGPRNHFPLEPAAHYVLIAGGIGITPLLSMARQLTKEGASWSLLYGGRSRSSMAFVDELAALGGNVTIAASDRGDALDLESALADVPSGTSVYCCGPTRLLDAVQDSCDRFLGAYALHFERFAAPTTTQLPVDSGTDTCDGPAEFEVELRRSGRTVKVPADRSLLEVALEVNPDILCSCEEGFCGSCETLVLEGVPEHHDSILTEAEREKGESMMICVGRSRTTRLVLDA</sequence>
<evidence type="ECO:0000313" key="12">
    <source>
        <dbReference type="EMBL" id="RVW01970.1"/>
    </source>
</evidence>
<dbReference type="InterPro" id="IPR006058">
    <property type="entry name" value="2Fe2S_fd_BS"/>
</dbReference>
<comment type="caution">
    <text evidence="12">The sequence shown here is derived from an EMBL/GenBank/DDBJ whole genome shotgun (WGS) entry which is preliminary data.</text>
</comment>
<keyword evidence="13" id="KW-1185">Reference proteome</keyword>
<evidence type="ECO:0000256" key="8">
    <source>
        <dbReference type="ARBA" id="ARBA00023004"/>
    </source>
</evidence>
<dbReference type="GO" id="GO:0046872">
    <property type="term" value="F:metal ion binding"/>
    <property type="evidence" value="ECO:0007669"/>
    <property type="project" value="UniProtKB-KW"/>
</dbReference>
<dbReference type="InterPro" id="IPR012675">
    <property type="entry name" value="Beta-grasp_dom_sf"/>
</dbReference>
<evidence type="ECO:0000256" key="2">
    <source>
        <dbReference type="ARBA" id="ARBA00001974"/>
    </source>
</evidence>
<dbReference type="InterPro" id="IPR039261">
    <property type="entry name" value="FNR_nucleotide-bd"/>
</dbReference>
<feature type="domain" description="2Fe-2S ferredoxin-type" evidence="10">
    <location>
        <begin position="240"/>
        <end position="325"/>
    </location>
</feature>
<keyword evidence="3" id="KW-0285">Flavoprotein</keyword>
<dbReference type="Gene3D" id="3.40.50.80">
    <property type="entry name" value="Nucleotide-binding domain of ferredoxin-NADP reductase (FNR) module"/>
    <property type="match status" value="1"/>
</dbReference>
<dbReference type="OrthoDB" id="502624at2"/>
<name>A0A3S3B321_9NOCA</name>
<keyword evidence="5" id="KW-0001">2Fe-2S</keyword>
<dbReference type="InterPro" id="IPR017927">
    <property type="entry name" value="FAD-bd_FR_type"/>
</dbReference>
<evidence type="ECO:0000259" key="11">
    <source>
        <dbReference type="PROSITE" id="PS51384"/>
    </source>
</evidence>
<accession>A0A3S3B321</accession>
<dbReference type="Gene3D" id="3.10.20.30">
    <property type="match status" value="1"/>
</dbReference>
<dbReference type="InterPro" id="IPR050415">
    <property type="entry name" value="MRET"/>
</dbReference>
<evidence type="ECO:0000256" key="3">
    <source>
        <dbReference type="ARBA" id="ARBA00022630"/>
    </source>
</evidence>
<dbReference type="Gene3D" id="2.40.30.10">
    <property type="entry name" value="Translation factors"/>
    <property type="match status" value="1"/>
</dbReference>
<evidence type="ECO:0000256" key="1">
    <source>
        <dbReference type="ARBA" id="ARBA00001917"/>
    </source>
</evidence>
<dbReference type="InterPro" id="IPR054582">
    <property type="entry name" value="DmmA-like_N"/>
</dbReference>
<dbReference type="PROSITE" id="PS51085">
    <property type="entry name" value="2FE2S_FER_2"/>
    <property type="match status" value="1"/>
</dbReference>
<gene>
    <name evidence="12" type="ORF">EGT50_11015</name>
</gene>
<evidence type="ECO:0000256" key="5">
    <source>
        <dbReference type="ARBA" id="ARBA00022714"/>
    </source>
</evidence>
<evidence type="ECO:0000256" key="6">
    <source>
        <dbReference type="ARBA" id="ARBA00022723"/>
    </source>
</evidence>
<dbReference type="EMBL" id="RKLO01000004">
    <property type="protein sequence ID" value="RVW01970.1"/>
    <property type="molecule type" value="Genomic_DNA"/>
</dbReference>
<dbReference type="CDD" id="cd06185">
    <property type="entry name" value="PDR_like"/>
    <property type="match status" value="1"/>
</dbReference>
<dbReference type="PANTHER" id="PTHR47354:SF1">
    <property type="entry name" value="CARNITINE MONOOXYGENASE REDUCTASE SUBUNIT"/>
    <property type="match status" value="1"/>
</dbReference>
<proteinExistence type="predicted"/>
<dbReference type="SUPFAM" id="SSF54292">
    <property type="entry name" value="2Fe-2S ferredoxin-like"/>
    <property type="match status" value="1"/>
</dbReference>
<dbReference type="Pfam" id="PF22290">
    <property type="entry name" value="DmmA-like_N"/>
    <property type="match status" value="1"/>
</dbReference>
<comment type="cofactor">
    <cofactor evidence="1">
        <name>FMN</name>
        <dbReference type="ChEBI" id="CHEBI:58210"/>
    </cofactor>
</comment>
<keyword evidence="8" id="KW-0408">Iron</keyword>
<dbReference type="PROSITE" id="PS51384">
    <property type="entry name" value="FAD_FR"/>
    <property type="match status" value="1"/>
</dbReference>
<keyword evidence="9" id="KW-0411">Iron-sulfur</keyword>
<evidence type="ECO:0000256" key="4">
    <source>
        <dbReference type="ARBA" id="ARBA00022643"/>
    </source>
</evidence>
<dbReference type="Proteomes" id="UP000283479">
    <property type="component" value="Unassembled WGS sequence"/>
</dbReference>
<reference evidence="12 13" key="1">
    <citation type="submission" date="2018-11" db="EMBL/GenBank/DDBJ databases">
        <title>Rhodococcus spongicola sp. nov. and Rhodococcus xishaensis sp. nov. from marine sponges.</title>
        <authorList>
            <person name="Li L."/>
            <person name="Lin H.W."/>
        </authorList>
    </citation>
    <scope>NUCLEOTIDE SEQUENCE [LARGE SCALE GENOMIC DNA]</scope>
    <source>
        <strain evidence="12 13">LHW51113</strain>
    </source>
</reference>
<dbReference type="GO" id="GO:0016491">
    <property type="term" value="F:oxidoreductase activity"/>
    <property type="evidence" value="ECO:0007669"/>
    <property type="project" value="UniProtKB-KW"/>
</dbReference>
<dbReference type="PROSITE" id="PS00197">
    <property type="entry name" value="2FE2S_FER_1"/>
    <property type="match status" value="1"/>
</dbReference>
<dbReference type="AlphaFoldDB" id="A0A3S3B321"/>
<protein>
    <submittedName>
        <fullName evidence="12">Oxidoreductase</fullName>
    </submittedName>
</protein>
<dbReference type="SUPFAM" id="SSF52343">
    <property type="entry name" value="Ferredoxin reductase-like, C-terminal NADP-linked domain"/>
    <property type="match status" value="1"/>
</dbReference>
<dbReference type="PANTHER" id="PTHR47354">
    <property type="entry name" value="NADH OXIDOREDUCTASE HCR"/>
    <property type="match status" value="1"/>
</dbReference>
<keyword evidence="4" id="KW-0288">FMN</keyword>